<evidence type="ECO:0000313" key="2">
    <source>
        <dbReference type="Proteomes" id="UP000233398"/>
    </source>
</evidence>
<dbReference type="InterPro" id="IPR021352">
    <property type="entry name" value="DUF2971"/>
</dbReference>
<dbReference type="Pfam" id="PF11185">
    <property type="entry name" value="DUF2971"/>
    <property type="match status" value="1"/>
</dbReference>
<dbReference type="OrthoDB" id="190848at2"/>
<reference evidence="1 2" key="1">
    <citation type="submission" date="2017-11" db="EMBL/GenBank/DDBJ databases">
        <title>Rhodohalobacter 15182 sp. nov., isolated from a salt lake.</title>
        <authorList>
            <person name="Han S."/>
        </authorList>
    </citation>
    <scope>NUCLEOTIDE SEQUENCE [LARGE SCALE GENOMIC DNA]</scope>
    <source>
        <strain evidence="1 2">15182</strain>
    </source>
</reference>
<proteinExistence type="predicted"/>
<evidence type="ECO:0008006" key="3">
    <source>
        <dbReference type="Google" id="ProtNLM"/>
    </source>
</evidence>
<protein>
    <recommendedName>
        <fullName evidence="3">DUF2971 domain-containing protein</fullName>
    </recommendedName>
</protein>
<sequence length="190" mass="22110">MLYKYRSIEQFKFFVDILVRKKLYAARYFELNDPMEGQYLYTGSSDGVNKDIQQILNNKKDRIRICSLSNNYQSPVMWSHYANGHRGVVLGVEIDPNKYNVRSIFYDGPMKINLNSLNTNSAIDILTTKLQAWKYEEEERVFTIDGSQFVDIDLKKIIFGSRMNTRDKGLIMDLVESICPEVIVEDSHIS</sequence>
<dbReference type="EMBL" id="PISP01000001">
    <property type="protein sequence ID" value="PKD44249.1"/>
    <property type="molecule type" value="Genomic_DNA"/>
</dbReference>
<accession>A0A2N0VJ93</accession>
<comment type="caution">
    <text evidence="1">The sequence shown here is derived from an EMBL/GenBank/DDBJ whole genome shotgun (WGS) entry which is preliminary data.</text>
</comment>
<dbReference type="Proteomes" id="UP000233398">
    <property type="component" value="Unassembled WGS sequence"/>
</dbReference>
<organism evidence="1 2">
    <name type="scientific">Rhodohalobacter barkolensis</name>
    <dbReference type="NCBI Taxonomy" id="2053187"/>
    <lineage>
        <taxon>Bacteria</taxon>
        <taxon>Pseudomonadati</taxon>
        <taxon>Balneolota</taxon>
        <taxon>Balneolia</taxon>
        <taxon>Balneolales</taxon>
        <taxon>Balneolaceae</taxon>
        <taxon>Rhodohalobacter</taxon>
    </lineage>
</organism>
<keyword evidence="2" id="KW-1185">Reference proteome</keyword>
<dbReference type="AlphaFoldDB" id="A0A2N0VJ93"/>
<evidence type="ECO:0000313" key="1">
    <source>
        <dbReference type="EMBL" id="PKD44249.1"/>
    </source>
</evidence>
<name>A0A2N0VJ93_9BACT</name>
<gene>
    <name evidence="1" type="ORF">CWD77_01930</name>
</gene>